<sequence length="429" mass="48266">MISVIEIFKEITAIPRCSGTYEPFINYIKDFASKNDYDCYVDNYHNILCKKSNSKAKLSIQNHYDIVCLKENCIPTIIEEDGFLKAKESTLGADNGIGCSYMLWLMTQGYDCEFLFTSDEEIGLIGANNLEHQLNADYMLNIDSEQEGEICIGCAGGVDIFGKSSFKSIIENEENYKLYEVEISNLPGGHSGVDIHKNVPNGIKLIGELIVENNALLLDINGGERINSIPVNVKAIIACKHKPKEIPHDNIRIRKIATKSEHLNVWDRNIATFIYTFANGVRAYDEKLGVVLNSINLAKITTKIDAIEVELSARSMDNDELKKLKKETTVLLKSFGFDVTTNGKYSAWRPDINEFTNRVLDIYKKYDEDASLEAIHAGLECAIFKKKFPHMKLASIGPNIFNPHSNREKVEIASIEKLSKIVKEIVDSF</sequence>
<dbReference type="InterPro" id="IPR001160">
    <property type="entry name" value="Peptidase_M20C"/>
</dbReference>
<dbReference type="GO" id="GO:0005829">
    <property type="term" value="C:cytosol"/>
    <property type="evidence" value="ECO:0007669"/>
    <property type="project" value="TreeGrafter"/>
</dbReference>
<dbReference type="OrthoDB" id="9773892at2"/>
<dbReference type="InterPro" id="IPR002933">
    <property type="entry name" value="Peptidase_M20"/>
</dbReference>
<accession>A0A4V1M0B4</accession>
<dbReference type="Gene3D" id="3.40.630.10">
    <property type="entry name" value="Zn peptidases"/>
    <property type="match status" value="2"/>
</dbReference>
<dbReference type="RefSeq" id="WP_129087799.1">
    <property type="nucleotide sequence ID" value="NZ_CP053836.1"/>
</dbReference>
<dbReference type="PANTHER" id="PTHR43501">
    <property type="entry name" value="CYTOSOL NON-SPECIFIC DIPEPTIDASE"/>
    <property type="match status" value="1"/>
</dbReference>
<dbReference type="AlphaFoldDB" id="A0A4V1M0B4"/>
<dbReference type="EMBL" id="PDKK01000010">
    <property type="protein sequence ID" value="RXK04377.1"/>
    <property type="molecule type" value="Genomic_DNA"/>
</dbReference>
<dbReference type="PANTHER" id="PTHR43501:SF1">
    <property type="entry name" value="CYTOSOL NON-SPECIFIC DIPEPTIDASE"/>
    <property type="match status" value="1"/>
</dbReference>
<dbReference type="GO" id="GO:0070573">
    <property type="term" value="F:metallodipeptidase activity"/>
    <property type="evidence" value="ECO:0007669"/>
    <property type="project" value="TreeGrafter"/>
</dbReference>
<keyword evidence="1" id="KW-0378">Hydrolase</keyword>
<keyword evidence="3" id="KW-1185">Reference proteome</keyword>
<name>A0A4V1M0B4_9BACT</name>
<dbReference type="Proteomes" id="UP000289758">
    <property type="component" value="Unassembled WGS sequence"/>
</dbReference>
<reference evidence="2 3" key="1">
    <citation type="submission" date="2017-10" db="EMBL/GenBank/DDBJ databases">
        <title>Genomics of the genus Arcobacter.</title>
        <authorList>
            <person name="Perez-Cataluna A."/>
            <person name="Figueras M.J."/>
        </authorList>
    </citation>
    <scope>NUCLEOTIDE SEQUENCE [LARGE SCALE GENOMIC DNA]</scope>
    <source>
        <strain evidence="2 3">CECT 8441</strain>
    </source>
</reference>
<gene>
    <name evidence="2" type="ORF">CRV07_11460</name>
</gene>
<organism evidence="2 3">
    <name type="scientific">Halarcobacter ebronensis</name>
    <dbReference type="NCBI Taxonomy" id="1462615"/>
    <lineage>
        <taxon>Bacteria</taxon>
        <taxon>Pseudomonadati</taxon>
        <taxon>Campylobacterota</taxon>
        <taxon>Epsilonproteobacteria</taxon>
        <taxon>Campylobacterales</taxon>
        <taxon>Arcobacteraceae</taxon>
        <taxon>Halarcobacter</taxon>
    </lineage>
</organism>
<proteinExistence type="predicted"/>
<evidence type="ECO:0000256" key="1">
    <source>
        <dbReference type="ARBA" id="ARBA00022801"/>
    </source>
</evidence>
<evidence type="ECO:0000313" key="2">
    <source>
        <dbReference type="EMBL" id="RXK04377.1"/>
    </source>
</evidence>
<dbReference type="GO" id="GO:0006508">
    <property type="term" value="P:proteolysis"/>
    <property type="evidence" value="ECO:0007669"/>
    <property type="project" value="InterPro"/>
</dbReference>
<dbReference type="SUPFAM" id="SSF53187">
    <property type="entry name" value="Zn-dependent exopeptidases"/>
    <property type="match status" value="1"/>
</dbReference>
<comment type="caution">
    <text evidence="2">The sequence shown here is derived from an EMBL/GenBank/DDBJ whole genome shotgun (WGS) entry which is preliminary data.</text>
</comment>
<dbReference type="PRINTS" id="PR00934">
    <property type="entry name" value="XHISDIPTASE"/>
</dbReference>
<evidence type="ECO:0000313" key="3">
    <source>
        <dbReference type="Proteomes" id="UP000289758"/>
    </source>
</evidence>
<dbReference type="Pfam" id="PF01546">
    <property type="entry name" value="Peptidase_M20"/>
    <property type="match status" value="1"/>
</dbReference>
<protein>
    <submittedName>
        <fullName evidence="2">Aminoacyl-histidine dipeptidase</fullName>
    </submittedName>
</protein>